<dbReference type="EMBL" id="JBCHKQ010000001">
    <property type="protein sequence ID" value="MEM5947509.1"/>
    <property type="molecule type" value="Genomic_DNA"/>
</dbReference>
<dbReference type="InterPro" id="IPR004175">
    <property type="entry name" value="RNA_CPDase"/>
</dbReference>
<dbReference type="Proteomes" id="UP001466331">
    <property type="component" value="Unassembled WGS sequence"/>
</dbReference>
<evidence type="ECO:0000256" key="2">
    <source>
        <dbReference type="HAMAP-Rule" id="MF_01940"/>
    </source>
</evidence>
<comment type="catalytic activity">
    <reaction evidence="2">
        <text>a 3'-end 2',3'-cyclophospho-ribonucleotide-RNA + H2O = a 3'-end 2'-phospho-ribonucleotide-RNA + H(+)</text>
        <dbReference type="Rhea" id="RHEA:11828"/>
        <dbReference type="Rhea" id="RHEA-COMP:10464"/>
        <dbReference type="Rhea" id="RHEA-COMP:17353"/>
        <dbReference type="ChEBI" id="CHEBI:15377"/>
        <dbReference type="ChEBI" id="CHEBI:15378"/>
        <dbReference type="ChEBI" id="CHEBI:83064"/>
        <dbReference type="ChEBI" id="CHEBI:173113"/>
        <dbReference type="EC" id="3.1.4.58"/>
    </reaction>
</comment>
<dbReference type="PANTHER" id="PTHR35561:SF1">
    <property type="entry name" value="RNA 2',3'-CYCLIC PHOSPHODIESTERASE"/>
    <property type="match status" value="1"/>
</dbReference>
<reference evidence="4 5" key="1">
    <citation type="submission" date="2024-03" db="EMBL/GenBank/DDBJ databases">
        <title>Ignisphaera cupida sp. nov., a hyperthermophilic hydrolytic archaeon from a hot spring of Kamchatka, and proposal of Ignisphaeraceae fam. nov.</title>
        <authorList>
            <person name="Podosokorskaya O.A."/>
            <person name="Elcheninov A.G."/>
            <person name="Maltseva A.I."/>
            <person name="Zayulina K.S."/>
            <person name="Novikov A."/>
            <person name="Merkel A.Y."/>
        </authorList>
    </citation>
    <scope>NUCLEOTIDE SEQUENCE [LARGE SCALE GENOMIC DNA]</scope>
    <source>
        <strain evidence="4 5">38H-sp</strain>
    </source>
</reference>
<feature type="active site" description="Proton donor" evidence="2">
    <location>
        <position position="41"/>
    </location>
</feature>
<dbReference type="InterPro" id="IPR014051">
    <property type="entry name" value="Phosphoesterase_HXTX"/>
</dbReference>
<evidence type="ECO:0000259" key="3">
    <source>
        <dbReference type="Pfam" id="PF02834"/>
    </source>
</evidence>
<protein>
    <recommendedName>
        <fullName evidence="2">RNA 2',3'-cyclic phosphodiesterase</fullName>
        <shortName evidence="2">RNA 2',3'-CPDase</shortName>
        <ecNumber evidence="2">3.1.4.58</ecNumber>
    </recommendedName>
</protein>
<organism evidence="4 5">
    <name type="scientific">Rarispira pelagica</name>
    <dbReference type="NCBI Taxonomy" id="3141764"/>
    <lineage>
        <taxon>Bacteria</taxon>
        <taxon>Pseudomonadati</taxon>
        <taxon>Spirochaetota</taxon>
        <taxon>Spirochaetia</taxon>
        <taxon>Winmispirales</taxon>
        <taxon>Winmispiraceae</taxon>
        <taxon>Rarispira</taxon>
    </lineage>
</organism>
<dbReference type="NCBIfam" id="TIGR02258">
    <property type="entry name" value="2_5_ligase"/>
    <property type="match status" value="1"/>
</dbReference>
<dbReference type="HAMAP" id="MF_01940">
    <property type="entry name" value="RNA_CPDase"/>
    <property type="match status" value="1"/>
</dbReference>
<feature type="short sequence motif" description="HXTX 1" evidence="2">
    <location>
        <begin position="41"/>
        <end position="44"/>
    </location>
</feature>
<feature type="domain" description="Phosphoesterase HXTX" evidence="3">
    <location>
        <begin position="12"/>
        <end position="87"/>
    </location>
</feature>
<comment type="function">
    <text evidence="2">Hydrolyzes RNA 2',3'-cyclic phosphodiester to an RNA 2'-phosphomonoester.</text>
</comment>
<feature type="active site" description="Proton acceptor" evidence="2">
    <location>
        <position position="127"/>
    </location>
</feature>
<evidence type="ECO:0000313" key="5">
    <source>
        <dbReference type="Proteomes" id="UP001466331"/>
    </source>
</evidence>
<proteinExistence type="inferred from homology"/>
<dbReference type="Gene3D" id="3.90.1140.10">
    <property type="entry name" value="Cyclic phosphodiesterase"/>
    <property type="match status" value="1"/>
</dbReference>
<gene>
    <name evidence="4" type="primary">thpR</name>
    <name evidence="4" type="ORF">WKV44_03025</name>
</gene>
<accession>A0ABU9UA12</accession>
<keyword evidence="5" id="KW-1185">Reference proteome</keyword>
<name>A0ABU9UA12_9SPIR</name>
<evidence type="ECO:0000313" key="4">
    <source>
        <dbReference type="EMBL" id="MEM5947509.1"/>
    </source>
</evidence>
<evidence type="ECO:0000256" key="1">
    <source>
        <dbReference type="ARBA" id="ARBA00022801"/>
    </source>
</evidence>
<keyword evidence="1 2" id="KW-0378">Hydrolase</keyword>
<dbReference type="Pfam" id="PF02834">
    <property type="entry name" value="LigT_PEase"/>
    <property type="match status" value="1"/>
</dbReference>
<dbReference type="RefSeq" id="WP_420068957.1">
    <property type="nucleotide sequence ID" value="NZ_JBCHKQ010000001.1"/>
</dbReference>
<dbReference type="InterPro" id="IPR009097">
    <property type="entry name" value="Cyclic_Pdiesterase"/>
</dbReference>
<dbReference type="PANTHER" id="PTHR35561">
    <property type="entry name" value="RNA 2',3'-CYCLIC PHOSPHODIESTERASE"/>
    <property type="match status" value="1"/>
</dbReference>
<dbReference type="EC" id="3.1.4.58" evidence="2"/>
<dbReference type="SUPFAM" id="SSF55144">
    <property type="entry name" value="LigT-like"/>
    <property type="match status" value="1"/>
</dbReference>
<comment type="caution">
    <text evidence="4">The sequence shown here is derived from an EMBL/GenBank/DDBJ whole genome shotgun (WGS) entry which is preliminary data.</text>
</comment>
<feature type="short sequence motif" description="HXTX 2" evidence="2">
    <location>
        <begin position="127"/>
        <end position="130"/>
    </location>
</feature>
<comment type="similarity">
    <text evidence="2">Belongs to the 2H phosphoesterase superfamily. ThpR family.</text>
</comment>
<sequence length="182" mass="20831">MAKLRLFFAFDLDDEFKEKLYKYQKSLDTDTFRPLKKENLHITLAFLGDIEEERISALSDILFYLDFPDKIILTAKKTIFFPSYKRPSAVAIEVGNPDKNIYIMEKALRKELAIDGFIVDGRKYRPHITVAYIRRGTAVSSDMKIPDFSHSGRFSPVSVSLISSQLAKGGSIFTTLCSRKFN</sequence>